<dbReference type="EMBL" id="MU853225">
    <property type="protein sequence ID" value="KAK4126389.1"/>
    <property type="molecule type" value="Genomic_DNA"/>
</dbReference>
<feature type="compositionally biased region" description="Basic and acidic residues" evidence="1">
    <location>
        <begin position="138"/>
        <end position="153"/>
    </location>
</feature>
<protein>
    <submittedName>
        <fullName evidence="2">Uncharacterized protein</fullName>
    </submittedName>
</protein>
<evidence type="ECO:0000313" key="3">
    <source>
        <dbReference type="Proteomes" id="UP001302602"/>
    </source>
</evidence>
<feature type="compositionally biased region" description="Basic and acidic residues" evidence="1">
    <location>
        <begin position="84"/>
        <end position="100"/>
    </location>
</feature>
<feature type="compositionally biased region" description="Low complexity" evidence="1">
    <location>
        <begin position="111"/>
        <end position="122"/>
    </location>
</feature>
<reference evidence="2" key="2">
    <citation type="submission" date="2023-05" db="EMBL/GenBank/DDBJ databases">
        <authorList>
            <consortium name="Lawrence Berkeley National Laboratory"/>
            <person name="Steindorff A."/>
            <person name="Hensen N."/>
            <person name="Bonometti L."/>
            <person name="Westerberg I."/>
            <person name="Brannstrom I.O."/>
            <person name="Guillou S."/>
            <person name="Cros-Aarteil S."/>
            <person name="Calhoun S."/>
            <person name="Haridas S."/>
            <person name="Kuo A."/>
            <person name="Mondo S."/>
            <person name="Pangilinan J."/>
            <person name="Riley R."/>
            <person name="Labutti K."/>
            <person name="Andreopoulos B."/>
            <person name="Lipzen A."/>
            <person name="Chen C."/>
            <person name="Yanf M."/>
            <person name="Daum C."/>
            <person name="Ng V."/>
            <person name="Clum A."/>
            <person name="Ohm R."/>
            <person name="Martin F."/>
            <person name="Silar P."/>
            <person name="Natvig D."/>
            <person name="Lalanne C."/>
            <person name="Gautier V."/>
            <person name="Ament-Velasquez S.L."/>
            <person name="Kruys A."/>
            <person name="Hutchinson M.I."/>
            <person name="Powell A.J."/>
            <person name="Barry K."/>
            <person name="Miller A.N."/>
            <person name="Grigoriev I.V."/>
            <person name="Debuchy R."/>
            <person name="Gladieux P."/>
            <person name="Thoren M.H."/>
            <person name="Johannesson H."/>
        </authorList>
    </citation>
    <scope>NUCLEOTIDE SEQUENCE</scope>
    <source>
        <strain evidence="2">CBS 731.68</strain>
    </source>
</reference>
<reference evidence="2" key="1">
    <citation type="journal article" date="2023" name="Mol. Phylogenet. Evol.">
        <title>Genome-scale phylogeny and comparative genomics of the fungal order Sordariales.</title>
        <authorList>
            <person name="Hensen N."/>
            <person name="Bonometti L."/>
            <person name="Westerberg I."/>
            <person name="Brannstrom I.O."/>
            <person name="Guillou S."/>
            <person name="Cros-Aarteil S."/>
            <person name="Calhoun S."/>
            <person name="Haridas S."/>
            <person name="Kuo A."/>
            <person name="Mondo S."/>
            <person name="Pangilinan J."/>
            <person name="Riley R."/>
            <person name="LaButti K."/>
            <person name="Andreopoulos B."/>
            <person name="Lipzen A."/>
            <person name="Chen C."/>
            <person name="Yan M."/>
            <person name="Daum C."/>
            <person name="Ng V."/>
            <person name="Clum A."/>
            <person name="Steindorff A."/>
            <person name="Ohm R.A."/>
            <person name="Martin F."/>
            <person name="Silar P."/>
            <person name="Natvig D.O."/>
            <person name="Lalanne C."/>
            <person name="Gautier V."/>
            <person name="Ament-Velasquez S.L."/>
            <person name="Kruys A."/>
            <person name="Hutchinson M.I."/>
            <person name="Powell A.J."/>
            <person name="Barry K."/>
            <person name="Miller A.N."/>
            <person name="Grigoriev I.V."/>
            <person name="Debuchy R."/>
            <person name="Gladieux P."/>
            <person name="Hiltunen Thoren M."/>
            <person name="Johannesson H."/>
        </authorList>
    </citation>
    <scope>NUCLEOTIDE SEQUENCE</scope>
    <source>
        <strain evidence="2">CBS 731.68</strain>
    </source>
</reference>
<feature type="compositionally biased region" description="Acidic residues" evidence="1">
    <location>
        <begin position="1"/>
        <end position="11"/>
    </location>
</feature>
<gene>
    <name evidence="2" type="ORF">N657DRAFT_306825</name>
</gene>
<name>A0AAN6U590_9PEZI</name>
<sequence>MPLDETLDLASEEPRGRSNGDSGVERNPQVTGEATLLKELVAELRALNENIGQLGHLKDLSDQLPRIQSILDEAYPQRPLQQHARPEAGVDQETQDKEGTNEAGESGELAQEPPQQQSPQELEVNRDEAEIGGGGERSTLDHPRRKVGEKVVPEIEAQSDPYHGDTGEDDNNNPSASIDSRRQGEFDTMVALDSKLLPSPESLVSIRQRLEEAVSPCCCHERVTWSAVANDPREAGHHAFQDVVLAVPASLPSASGLMEITLHPTTDAATPRVRGQLEDCREFIKTSWPRHPGESDDERDFSSASGVVTVERGPFWFFRGANHDCLTNFRFYVLSSQHRLLLTTPKWAQCDGKSPQTKVTSIRVPGCHPDFEWWRNSDEEMHIGRLWYAYQGLRLAYRECCDDGISRLHSLFANPIRPGTRQRGR</sequence>
<evidence type="ECO:0000256" key="1">
    <source>
        <dbReference type="SAM" id="MobiDB-lite"/>
    </source>
</evidence>
<dbReference type="GeneID" id="87823481"/>
<feature type="region of interest" description="Disordered" evidence="1">
    <location>
        <begin position="1"/>
        <end position="31"/>
    </location>
</feature>
<dbReference type="Proteomes" id="UP001302602">
    <property type="component" value="Unassembled WGS sequence"/>
</dbReference>
<evidence type="ECO:0000313" key="2">
    <source>
        <dbReference type="EMBL" id="KAK4126389.1"/>
    </source>
</evidence>
<organism evidence="2 3">
    <name type="scientific">Parathielavia appendiculata</name>
    <dbReference type="NCBI Taxonomy" id="2587402"/>
    <lineage>
        <taxon>Eukaryota</taxon>
        <taxon>Fungi</taxon>
        <taxon>Dikarya</taxon>
        <taxon>Ascomycota</taxon>
        <taxon>Pezizomycotina</taxon>
        <taxon>Sordariomycetes</taxon>
        <taxon>Sordariomycetidae</taxon>
        <taxon>Sordariales</taxon>
        <taxon>Chaetomiaceae</taxon>
        <taxon>Parathielavia</taxon>
    </lineage>
</organism>
<feature type="region of interest" description="Disordered" evidence="1">
    <location>
        <begin position="71"/>
        <end position="181"/>
    </location>
</feature>
<keyword evidence="3" id="KW-1185">Reference proteome</keyword>
<proteinExistence type="predicted"/>
<dbReference type="RefSeq" id="XP_062650160.1">
    <property type="nucleotide sequence ID" value="XM_062786713.1"/>
</dbReference>
<accession>A0AAN6U590</accession>
<dbReference type="AlphaFoldDB" id="A0AAN6U590"/>
<comment type="caution">
    <text evidence="2">The sequence shown here is derived from an EMBL/GenBank/DDBJ whole genome shotgun (WGS) entry which is preliminary data.</text>
</comment>